<gene>
    <name evidence="1" type="ORF">LCGC14_2167860</name>
</gene>
<organism evidence="1">
    <name type="scientific">marine sediment metagenome</name>
    <dbReference type="NCBI Taxonomy" id="412755"/>
    <lineage>
        <taxon>unclassified sequences</taxon>
        <taxon>metagenomes</taxon>
        <taxon>ecological metagenomes</taxon>
    </lineage>
</organism>
<accession>A0A0F9G3J1</accession>
<feature type="non-terminal residue" evidence="1">
    <location>
        <position position="1"/>
    </location>
</feature>
<dbReference type="AlphaFoldDB" id="A0A0F9G3J1"/>
<reference evidence="1" key="1">
    <citation type="journal article" date="2015" name="Nature">
        <title>Complex archaea that bridge the gap between prokaryotes and eukaryotes.</title>
        <authorList>
            <person name="Spang A."/>
            <person name="Saw J.H."/>
            <person name="Jorgensen S.L."/>
            <person name="Zaremba-Niedzwiedzka K."/>
            <person name="Martijn J."/>
            <person name="Lind A.E."/>
            <person name="van Eijk R."/>
            <person name="Schleper C."/>
            <person name="Guy L."/>
            <person name="Ettema T.J."/>
        </authorList>
    </citation>
    <scope>NUCLEOTIDE SEQUENCE</scope>
</reference>
<proteinExistence type="predicted"/>
<name>A0A0F9G3J1_9ZZZZ</name>
<protein>
    <submittedName>
        <fullName evidence="1">Uncharacterized protein</fullName>
    </submittedName>
</protein>
<sequence length="57" mass="6650">IMGLHNQKELETKAQAIEIATEAFVERYTEGFYEDCEPRLYFAIENLNSLVVELRRG</sequence>
<dbReference type="EMBL" id="LAZR01027932">
    <property type="protein sequence ID" value="KKL64150.1"/>
    <property type="molecule type" value="Genomic_DNA"/>
</dbReference>
<evidence type="ECO:0000313" key="1">
    <source>
        <dbReference type="EMBL" id="KKL64150.1"/>
    </source>
</evidence>
<comment type="caution">
    <text evidence="1">The sequence shown here is derived from an EMBL/GenBank/DDBJ whole genome shotgun (WGS) entry which is preliminary data.</text>
</comment>